<dbReference type="OrthoDB" id="127529at2759"/>
<organism evidence="2 3">
    <name type="scientific">Phytophthora megakarya</name>
    <dbReference type="NCBI Taxonomy" id="4795"/>
    <lineage>
        <taxon>Eukaryota</taxon>
        <taxon>Sar</taxon>
        <taxon>Stramenopiles</taxon>
        <taxon>Oomycota</taxon>
        <taxon>Peronosporomycetes</taxon>
        <taxon>Peronosporales</taxon>
        <taxon>Peronosporaceae</taxon>
        <taxon>Phytophthora</taxon>
    </lineage>
</organism>
<reference evidence="3" key="1">
    <citation type="submission" date="2017-03" db="EMBL/GenBank/DDBJ databases">
        <title>Phytopthora megakarya and P. palmivora, two closely related causual agents of cacao black pod achieved similar genome size and gene model numbers by different mechanisms.</title>
        <authorList>
            <person name="Ali S."/>
            <person name="Shao J."/>
            <person name="Larry D.J."/>
            <person name="Kronmiller B."/>
            <person name="Shen D."/>
            <person name="Strem M.D."/>
            <person name="Melnick R.L."/>
            <person name="Guiltinan M.J."/>
            <person name="Tyler B.M."/>
            <person name="Meinhardt L.W."/>
            <person name="Bailey B.A."/>
        </authorList>
    </citation>
    <scope>NUCLEOTIDE SEQUENCE [LARGE SCALE GENOMIC DNA]</scope>
    <source>
        <strain evidence="3">zdho120</strain>
    </source>
</reference>
<proteinExistence type="predicted"/>
<gene>
    <name evidence="2" type="ORF">PHMEG_00039933</name>
</gene>
<dbReference type="AlphaFoldDB" id="A0A225UE20"/>
<protein>
    <recommendedName>
        <fullName evidence="1">Retrovirus-related Pol polyprotein from transposon TNT 1-94-like beta-barrel domain-containing protein</fullName>
    </recommendedName>
</protein>
<keyword evidence="3" id="KW-1185">Reference proteome</keyword>
<dbReference type="EMBL" id="NBNE01020164">
    <property type="protein sequence ID" value="OWY91477.1"/>
    <property type="molecule type" value="Genomic_DNA"/>
</dbReference>
<sequence length="152" mass="16443">MILDAGVEVEIREPDHESPDEGDTQIIIDTKNDAVRGGWRYFDTAANAHVTGNAEYYVAFTEDTSNSQSVHGVAPALTSRIAGVGTVAFVTEVDGERGVVYLEDVVYVPGAEHGLLSPGLAIEQGFYFDYERTTMNFRISNERPGGNGRGSV</sequence>
<evidence type="ECO:0000313" key="2">
    <source>
        <dbReference type="EMBL" id="OWY91477.1"/>
    </source>
</evidence>
<comment type="caution">
    <text evidence="2">The sequence shown here is derived from an EMBL/GenBank/DDBJ whole genome shotgun (WGS) entry which is preliminary data.</text>
</comment>
<feature type="domain" description="Retrovirus-related Pol polyprotein from transposon TNT 1-94-like beta-barrel" evidence="1">
    <location>
        <begin position="41"/>
        <end position="126"/>
    </location>
</feature>
<accession>A0A225UE20</accession>
<dbReference type="InterPro" id="IPR054722">
    <property type="entry name" value="PolX-like_BBD"/>
</dbReference>
<name>A0A225UE20_9STRA</name>
<dbReference type="Proteomes" id="UP000198211">
    <property type="component" value="Unassembled WGS sequence"/>
</dbReference>
<evidence type="ECO:0000313" key="3">
    <source>
        <dbReference type="Proteomes" id="UP000198211"/>
    </source>
</evidence>
<dbReference type="Pfam" id="PF22936">
    <property type="entry name" value="Pol_BBD"/>
    <property type="match status" value="1"/>
</dbReference>
<evidence type="ECO:0000259" key="1">
    <source>
        <dbReference type="Pfam" id="PF22936"/>
    </source>
</evidence>